<reference evidence="5" key="1">
    <citation type="submission" date="2020-11" db="EMBL/GenBank/DDBJ databases">
        <authorList>
            <consortium name="DOE Joint Genome Institute"/>
            <person name="Ahrendt S."/>
            <person name="Riley R."/>
            <person name="Andreopoulos W."/>
            <person name="Labutti K."/>
            <person name="Pangilinan J."/>
            <person name="Ruiz-Duenas F.J."/>
            <person name="Barrasa J.M."/>
            <person name="Sanchez-Garcia M."/>
            <person name="Camarero S."/>
            <person name="Miyauchi S."/>
            <person name="Serrano A."/>
            <person name="Linde D."/>
            <person name="Babiker R."/>
            <person name="Drula E."/>
            <person name="Ayuso-Fernandez I."/>
            <person name="Pacheco R."/>
            <person name="Padilla G."/>
            <person name="Ferreira P."/>
            <person name="Barriuso J."/>
            <person name="Kellner H."/>
            <person name="Castanera R."/>
            <person name="Alfaro M."/>
            <person name="Ramirez L."/>
            <person name="Pisabarro A.G."/>
            <person name="Kuo A."/>
            <person name="Tritt A."/>
            <person name="Lipzen A."/>
            <person name="He G."/>
            <person name="Yan M."/>
            <person name="Ng V."/>
            <person name="Cullen D."/>
            <person name="Martin F."/>
            <person name="Rosso M.-N."/>
            <person name="Henrissat B."/>
            <person name="Hibbett D."/>
            <person name="Martinez A.T."/>
            <person name="Grigoriev I.V."/>
        </authorList>
    </citation>
    <scope>NUCLEOTIDE SEQUENCE</scope>
    <source>
        <strain evidence="5">MF-IS2</strain>
    </source>
</reference>
<dbReference type="Pfam" id="PF01370">
    <property type="entry name" value="Epimerase"/>
    <property type="match status" value="1"/>
</dbReference>
<proteinExistence type="inferred from homology"/>
<comment type="similarity">
    <text evidence="1">Belongs to the NAD(P)-dependent epimerase/dehydratase family.</text>
</comment>
<dbReference type="InterPro" id="IPR029044">
    <property type="entry name" value="Nucleotide-diphossugar_trans"/>
</dbReference>
<sequence length="949" mass="106307">MGGMGTIHDDNGTSIYEQNHTMTLNLLKATNVPDTTDTHFFYASSACVYPEALQTDCDVSLREADVFSEGIPQPQSLYGLEKLNSELLLAQYTSKINIRISRFHNIFGPGGSWNNGREKAPAAFLRKALACRHLIGESQPVPDFEIWGDGCQRRSFLFIDDAVDAIIKLLPSTHSTPINIGSDNTVSIQELAELALRCAGARANFIYDNSKPVGVSARNSTNDVSRSALDWAPSTSLWEGMEKTCAWIQVEMDTYLAHHEKRAEQLTFAILLPITSRGSTEPGACLSHLRNFVQSLKDTTWRDTHPSADQVFRYVIYLAVDADDHFLCGGNRAYQTILDLGIPSIQVHQLLNSTHPKGHVCNIWRDCAPQAYDNGCDYLVLMGDDVTLKDEGWMRKSHSAFLNFSKSSNLPLGLGCVAFTDESFPGMPTFPIIHRTHMEVFEGQVIPDTFTNQDGDPYLFQLYRRWGTSTMFPCRLTNAIGGPGEARYEKKRTVDWSLAPLAHAERMVSAYLQTHHNYSSSQVRDVRKLTLDVIIPCYRVDVAVLSAVLSLEAPSTTSVNYIIIIDSPTSPQIPTILSQFSLNPNIRIRINKSNLGAPYSRNRGLSESSADWVHFLDDDVVPSPNLLFAVSDAIRANPSAAGFVCSTQFPPANIIFTTAVHLSGVTYFWDIATKIKTDVPWGVTANLVARRVLFSPHLEQESNPEFCGIPLPTKFSLSYPKTGGGEDIDYCLTQRATHLELFRSANDHNCGEQYPGFLAAPQGIVTHPWWDNGKRSYWRFHRWSVGDGHLIKAYPDLSYRDYAPNSAECFLICFIFLSIGVVIGSLRVMMLSVEITGCVVLANILHDVYRHMILHPERTKPLNVTRRIRRNIFLWVSAVMESALIRMFSELGRLRGLLEKREWKSVGKRFDWFVGRAPENGPRAEERRNSVERIGLMVVVFAILRGLRG</sequence>
<dbReference type="InterPro" id="IPR001173">
    <property type="entry name" value="Glyco_trans_2-like"/>
</dbReference>
<evidence type="ECO:0000256" key="1">
    <source>
        <dbReference type="ARBA" id="ARBA00007637"/>
    </source>
</evidence>
<dbReference type="CDD" id="cd00761">
    <property type="entry name" value="Glyco_tranf_GTA_type"/>
    <property type="match status" value="1"/>
</dbReference>
<accession>A0A9P5X3E8</accession>
<name>A0A9P5X3E8_9AGAR</name>
<feature type="domain" description="NAD-dependent epimerase/dehydratase" evidence="4">
    <location>
        <begin position="13"/>
        <end position="181"/>
    </location>
</feature>
<evidence type="ECO:0000259" key="4">
    <source>
        <dbReference type="Pfam" id="PF01370"/>
    </source>
</evidence>
<dbReference type="AlphaFoldDB" id="A0A9P5X3E8"/>
<feature type="domain" description="Glycosyltransferase 2-like" evidence="3">
    <location>
        <begin position="533"/>
        <end position="639"/>
    </location>
</feature>
<dbReference type="Gene3D" id="3.40.50.720">
    <property type="entry name" value="NAD(P)-binding Rossmann-like Domain"/>
    <property type="match status" value="1"/>
</dbReference>
<evidence type="ECO:0000313" key="5">
    <source>
        <dbReference type="EMBL" id="KAF9443869.1"/>
    </source>
</evidence>
<dbReference type="Gene3D" id="3.90.550.10">
    <property type="entry name" value="Spore Coat Polysaccharide Biosynthesis Protein SpsA, Chain A"/>
    <property type="match status" value="1"/>
</dbReference>
<dbReference type="InterPro" id="IPR036291">
    <property type="entry name" value="NAD(P)-bd_dom_sf"/>
</dbReference>
<dbReference type="Gene3D" id="3.90.25.10">
    <property type="entry name" value="UDP-galactose 4-epimerase, domain 1"/>
    <property type="match status" value="1"/>
</dbReference>
<comment type="caution">
    <text evidence="5">The sequence shown here is derived from an EMBL/GenBank/DDBJ whole genome shotgun (WGS) entry which is preliminary data.</text>
</comment>
<protein>
    <submittedName>
        <fullName evidence="5">Glycosyltransferase family 2 protein</fullName>
    </submittedName>
</protein>
<dbReference type="OrthoDB" id="331544at2759"/>
<evidence type="ECO:0000313" key="6">
    <source>
        <dbReference type="Proteomes" id="UP000807342"/>
    </source>
</evidence>
<keyword evidence="6" id="KW-1185">Reference proteome</keyword>
<dbReference type="PANTHER" id="PTHR43574">
    <property type="entry name" value="EPIMERASE-RELATED"/>
    <property type="match status" value="1"/>
</dbReference>
<evidence type="ECO:0000256" key="2">
    <source>
        <dbReference type="ARBA" id="ARBA00023027"/>
    </source>
</evidence>
<dbReference type="Pfam" id="PF00535">
    <property type="entry name" value="Glycos_transf_2"/>
    <property type="match status" value="1"/>
</dbReference>
<dbReference type="EMBL" id="MU151427">
    <property type="protein sequence ID" value="KAF9443869.1"/>
    <property type="molecule type" value="Genomic_DNA"/>
</dbReference>
<organism evidence="5 6">
    <name type="scientific">Macrolepiota fuliginosa MF-IS2</name>
    <dbReference type="NCBI Taxonomy" id="1400762"/>
    <lineage>
        <taxon>Eukaryota</taxon>
        <taxon>Fungi</taxon>
        <taxon>Dikarya</taxon>
        <taxon>Basidiomycota</taxon>
        <taxon>Agaricomycotina</taxon>
        <taxon>Agaricomycetes</taxon>
        <taxon>Agaricomycetidae</taxon>
        <taxon>Agaricales</taxon>
        <taxon>Agaricineae</taxon>
        <taxon>Agaricaceae</taxon>
        <taxon>Macrolepiota</taxon>
    </lineage>
</organism>
<dbReference type="InterPro" id="IPR001509">
    <property type="entry name" value="Epimerase_deHydtase"/>
</dbReference>
<dbReference type="SUPFAM" id="SSF51735">
    <property type="entry name" value="NAD(P)-binding Rossmann-fold domains"/>
    <property type="match status" value="1"/>
</dbReference>
<evidence type="ECO:0000259" key="3">
    <source>
        <dbReference type="Pfam" id="PF00535"/>
    </source>
</evidence>
<keyword evidence="2" id="KW-0520">NAD</keyword>
<dbReference type="Proteomes" id="UP000807342">
    <property type="component" value="Unassembled WGS sequence"/>
</dbReference>
<gene>
    <name evidence="5" type="ORF">P691DRAFT_778625</name>
</gene>
<dbReference type="SUPFAM" id="SSF53448">
    <property type="entry name" value="Nucleotide-diphospho-sugar transferases"/>
    <property type="match status" value="1"/>
</dbReference>